<proteinExistence type="predicted"/>
<protein>
    <submittedName>
        <fullName evidence="2">Uncharacterized protein LOC107797846 isoform X2</fullName>
    </submittedName>
</protein>
<accession>A0AC58RS57</accession>
<evidence type="ECO:0000313" key="1">
    <source>
        <dbReference type="Proteomes" id="UP000790787"/>
    </source>
</evidence>
<sequence length="137" mass="15456">MSKSSIASCLCLFTLISASIHKRRRRLVALCVVTRVEESIVILDTFFALAKAQQLLLDPQERDYILNQVNAAKGPATLQWSEFNKTVSAFVRDCFLFGKKRCYFSGNRGASGLLLLEVFFCNSTWINGDCFAFPSWN</sequence>
<name>A0AC58RS57_TOBAC</name>
<organism evidence="1 2">
    <name type="scientific">Nicotiana tabacum</name>
    <name type="common">Common tobacco</name>
    <dbReference type="NCBI Taxonomy" id="4097"/>
    <lineage>
        <taxon>Eukaryota</taxon>
        <taxon>Viridiplantae</taxon>
        <taxon>Streptophyta</taxon>
        <taxon>Embryophyta</taxon>
        <taxon>Tracheophyta</taxon>
        <taxon>Spermatophyta</taxon>
        <taxon>Magnoliopsida</taxon>
        <taxon>eudicotyledons</taxon>
        <taxon>Gunneridae</taxon>
        <taxon>Pentapetalae</taxon>
        <taxon>asterids</taxon>
        <taxon>lamiids</taxon>
        <taxon>Solanales</taxon>
        <taxon>Solanaceae</taxon>
        <taxon>Nicotianoideae</taxon>
        <taxon>Nicotianeae</taxon>
        <taxon>Nicotiana</taxon>
    </lineage>
</organism>
<dbReference type="RefSeq" id="XP_075075533.1">
    <property type="nucleotide sequence ID" value="XM_075219432.1"/>
</dbReference>
<dbReference type="Proteomes" id="UP000790787">
    <property type="component" value="Chromosome 8"/>
</dbReference>
<keyword evidence="1" id="KW-1185">Reference proteome</keyword>
<gene>
    <name evidence="2" type="primary">LOC107797846</name>
</gene>
<reference evidence="1" key="1">
    <citation type="journal article" date="2014" name="Nat. Commun.">
        <title>The tobacco genome sequence and its comparison with those of tomato and potato.</title>
        <authorList>
            <person name="Sierro N."/>
            <person name="Battey J.N."/>
            <person name="Ouadi S."/>
            <person name="Bakaher N."/>
            <person name="Bovet L."/>
            <person name="Willig A."/>
            <person name="Goepfert S."/>
            <person name="Peitsch M.C."/>
            <person name="Ivanov N.V."/>
        </authorList>
    </citation>
    <scope>NUCLEOTIDE SEQUENCE [LARGE SCALE GENOMIC DNA]</scope>
</reference>
<reference evidence="2" key="2">
    <citation type="submission" date="2025-08" db="UniProtKB">
        <authorList>
            <consortium name="RefSeq"/>
        </authorList>
    </citation>
    <scope>IDENTIFICATION</scope>
    <source>
        <tissue evidence="2">Leaf</tissue>
    </source>
</reference>
<evidence type="ECO:0000313" key="2">
    <source>
        <dbReference type="RefSeq" id="XP_075075533.1"/>
    </source>
</evidence>